<accession>A0A0G4IV76</accession>
<gene>
    <name evidence="10" type="ORF">PBRA_007135</name>
    <name evidence="11" type="ORF">PLBR_LOCUS5792</name>
</gene>
<comment type="similarity">
    <text evidence="6">Belongs to the IFT81 family.</text>
</comment>
<evidence type="ECO:0000256" key="2">
    <source>
        <dbReference type="ARBA" id="ARBA00022794"/>
    </source>
</evidence>
<evidence type="ECO:0000313" key="11">
    <source>
        <dbReference type="EMBL" id="SPQ98577.1"/>
    </source>
</evidence>
<dbReference type="GO" id="GO:0042073">
    <property type="term" value="P:intraciliary transport"/>
    <property type="evidence" value="ECO:0007669"/>
    <property type="project" value="InterPro"/>
</dbReference>
<dbReference type="GO" id="GO:0015631">
    <property type="term" value="F:tubulin binding"/>
    <property type="evidence" value="ECO:0007669"/>
    <property type="project" value="InterPro"/>
</dbReference>
<dbReference type="Proteomes" id="UP000039324">
    <property type="component" value="Unassembled WGS sequence"/>
</dbReference>
<keyword evidence="11" id="KW-0496">Mitochondrion</keyword>
<reference evidence="11 13" key="2">
    <citation type="submission" date="2018-03" db="EMBL/GenBank/DDBJ databases">
        <authorList>
            <person name="Fogelqvist J."/>
        </authorList>
    </citation>
    <scope>NUCLEOTIDE SEQUENCE [LARGE SCALE GENOMIC DNA]</scope>
</reference>
<evidence type="ECO:0000259" key="9">
    <source>
        <dbReference type="Pfam" id="PF18383"/>
    </source>
</evidence>
<dbReference type="InterPro" id="IPR041146">
    <property type="entry name" value="IFT81_CH"/>
</dbReference>
<feature type="coiled-coil region" evidence="7">
    <location>
        <begin position="185"/>
        <end position="261"/>
    </location>
</feature>
<evidence type="ECO:0000256" key="3">
    <source>
        <dbReference type="ARBA" id="ARBA00023054"/>
    </source>
</evidence>
<feature type="domain" description="IFT81 calponin homology" evidence="9">
    <location>
        <begin position="2"/>
        <end position="125"/>
    </location>
</feature>
<evidence type="ECO:0000256" key="8">
    <source>
        <dbReference type="SAM" id="MobiDB-lite"/>
    </source>
</evidence>
<feature type="coiled-coil region" evidence="7">
    <location>
        <begin position="333"/>
        <end position="406"/>
    </location>
</feature>
<dbReference type="PANTHER" id="PTHR15614:SF2">
    <property type="entry name" value="INTRAFLAGELLAR TRANSPORT PROTEIN 81 HOMOLOG"/>
    <property type="match status" value="1"/>
</dbReference>
<dbReference type="GO" id="GO:0030992">
    <property type="term" value="C:intraciliary transport particle B"/>
    <property type="evidence" value="ECO:0007669"/>
    <property type="project" value="InterPro"/>
</dbReference>
<dbReference type="InterPro" id="IPR043016">
    <property type="entry name" value="IFT81_N_sf"/>
</dbReference>
<dbReference type="GO" id="GO:0060271">
    <property type="term" value="P:cilium assembly"/>
    <property type="evidence" value="ECO:0007669"/>
    <property type="project" value="InterPro"/>
</dbReference>
<evidence type="ECO:0000313" key="10">
    <source>
        <dbReference type="EMBL" id="CEO99021.1"/>
    </source>
</evidence>
<geneLocation type="mitochondrion" evidence="11"/>
<protein>
    <recommendedName>
        <fullName evidence="9">IFT81 calponin homology domain-containing protein</fullName>
    </recommendedName>
</protein>
<reference evidence="10 12" key="1">
    <citation type="submission" date="2015-02" db="EMBL/GenBank/DDBJ databases">
        <authorList>
            <person name="Chooi Y.-H."/>
        </authorList>
    </citation>
    <scope>NUCLEOTIDE SEQUENCE [LARGE SCALE GENOMIC DNA]</scope>
    <source>
        <strain evidence="10">E3</strain>
    </source>
</reference>
<evidence type="ECO:0000256" key="7">
    <source>
        <dbReference type="SAM" id="Coils"/>
    </source>
</evidence>
<evidence type="ECO:0000313" key="13">
    <source>
        <dbReference type="Proteomes" id="UP000290189"/>
    </source>
</evidence>
<comment type="subcellular location">
    <subcellularLocation>
        <location evidence="1">Cell projection</location>
        <location evidence="1">Cilium</location>
    </subcellularLocation>
</comment>
<dbReference type="GO" id="GO:0036064">
    <property type="term" value="C:ciliary basal body"/>
    <property type="evidence" value="ECO:0007669"/>
    <property type="project" value="TreeGrafter"/>
</dbReference>
<dbReference type="Gene3D" id="1.10.418.70">
    <property type="entry name" value="Intraflagellar transport protein 81, N-terminal domain"/>
    <property type="match status" value="1"/>
</dbReference>
<dbReference type="Proteomes" id="UP000290189">
    <property type="component" value="Unassembled WGS sequence"/>
</dbReference>
<keyword evidence="5" id="KW-0966">Cell projection</keyword>
<dbReference type="AlphaFoldDB" id="A0A0G4IV76"/>
<feature type="compositionally biased region" description="Basic and acidic residues" evidence="8">
    <location>
        <begin position="647"/>
        <end position="659"/>
    </location>
</feature>
<sequence>MEELRLIVDELNKAPFSKGLTLVTLDEKAPAELLQIVVDVLAEMDPNQKKDVRHSDRDDVVYAIVDFVTMLNYKPALDNKAALHQQFLNGDRSTVHALLHWLLRPQAMPEFKTRAYLARFLRRLEIPQQFFTNDPNDPLQTLSKELRALQDQFINVHRQVSKLPPAGASTVASTATRSGTAPMTTAALTKAIEQMESEKVKLEASLARIQTKIGSEAQYQNVDFKGVFEATSQLRKLQEQQSQLQRSLQEQTQLLNQAQVKYDMTHRRWRDMHERESAGKAVGPADIIERLKSENDGMVLRRNKVLFEVGEQQKKLKDLERVLSTERYTEDHVVAIENELRDVRREIDLLKVTKENIFQKTDDQLRVFRNQATAVENRRKAIVAEVAETEKEAVELQREVHDLDAQLGIQGNRPRTQADIKKYMAELQAKTTTYKTLKHRLQEGRTELGVLVRTEEILRSRDDNLSDLIQNLEAEKGIAGYELTQGRIEQVSLAKSDIDADKGATLETMSQVVNQLMAEIKNKKHELAPMIQDLKERRGAFQEVETAYMEKKRVWDNVAVGLENDRSKLEYELDDNSTGFSREESQFHLLNSLILIEESKLARLTREKAMLKDGKEGVLLGKFSSYKHMLECGIRDREQQSRNLRKQQKDMQTDHGDNVRQRQSFAILRALLHAKLQAWQAAPEERTEHNFLKIQQSDQAPPGTPVHPTA</sequence>
<proteinExistence type="inferred from homology"/>
<feature type="region of interest" description="Disordered" evidence="8">
    <location>
        <begin position="637"/>
        <end position="659"/>
    </location>
</feature>
<dbReference type="InterPro" id="IPR029600">
    <property type="entry name" value="IFT81"/>
</dbReference>
<dbReference type="OMA" id="WILTHME"/>
<keyword evidence="2" id="KW-0970">Cilium biogenesis/degradation</keyword>
<keyword evidence="4" id="KW-0969">Cilium</keyword>
<evidence type="ECO:0000256" key="1">
    <source>
        <dbReference type="ARBA" id="ARBA00004138"/>
    </source>
</evidence>
<name>A0A0G4IV76_PLABS</name>
<evidence type="ECO:0000256" key="4">
    <source>
        <dbReference type="ARBA" id="ARBA00023069"/>
    </source>
</evidence>
<dbReference type="PANTHER" id="PTHR15614">
    <property type="entry name" value="INTRAFLAGELLAR TRANSPORT PROTEIN 81 HOMOLOG"/>
    <property type="match status" value="1"/>
</dbReference>
<dbReference type="OrthoDB" id="276029at2759"/>
<evidence type="ECO:0000256" key="6">
    <source>
        <dbReference type="ARBA" id="ARBA00043983"/>
    </source>
</evidence>
<evidence type="ECO:0000256" key="5">
    <source>
        <dbReference type="ARBA" id="ARBA00023273"/>
    </source>
</evidence>
<keyword evidence="12" id="KW-1185">Reference proteome</keyword>
<dbReference type="STRING" id="37360.A0A0G4IV76"/>
<dbReference type="EMBL" id="CDSF01000089">
    <property type="protein sequence ID" value="CEO99021.1"/>
    <property type="molecule type" value="Genomic_DNA"/>
</dbReference>
<dbReference type="Pfam" id="PF18383">
    <property type="entry name" value="IFT81_CH"/>
    <property type="match status" value="1"/>
</dbReference>
<organism evidence="10 12">
    <name type="scientific">Plasmodiophora brassicae</name>
    <name type="common">Clubroot disease agent</name>
    <dbReference type="NCBI Taxonomy" id="37360"/>
    <lineage>
        <taxon>Eukaryota</taxon>
        <taxon>Sar</taxon>
        <taxon>Rhizaria</taxon>
        <taxon>Endomyxa</taxon>
        <taxon>Phytomyxea</taxon>
        <taxon>Plasmodiophorida</taxon>
        <taxon>Plasmodiophoridae</taxon>
        <taxon>Plasmodiophora</taxon>
    </lineage>
</organism>
<keyword evidence="3 7" id="KW-0175">Coiled coil</keyword>
<evidence type="ECO:0000313" key="12">
    <source>
        <dbReference type="Proteomes" id="UP000039324"/>
    </source>
</evidence>
<dbReference type="EMBL" id="OVEO01000010">
    <property type="protein sequence ID" value="SPQ98577.1"/>
    <property type="molecule type" value="Genomic_DNA"/>
</dbReference>